<dbReference type="OrthoDB" id="431715at2759"/>
<protein>
    <submittedName>
        <fullName evidence="4">Glutaminase A</fullName>
    </submittedName>
</protein>
<name>A0A6A6U085_9PEZI</name>
<feature type="domain" description="Glutaminase A N-terminal" evidence="3">
    <location>
        <begin position="120"/>
        <end position="339"/>
    </location>
</feature>
<proteinExistence type="predicted"/>
<dbReference type="Pfam" id="PF17168">
    <property type="entry name" value="DUF5127"/>
    <property type="match status" value="1"/>
</dbReference>
<dbReference type="PANTHER" id="PTHR31987:SF12">
    <property type="entry name" value="PUTATIVE (AFU_ORTHOLOGUE AFUA_3G10910)-RELATED"/>
    <property type="match status" value="1"/>
</dbReference>
<evidence type="ECO:0000313" key="4">
    <source>
        <dbReference type="EMBL" id="KAF2665001.1"/>
    </source>
</evidence>
<feature type="signal peptide" evidence="1">
    <location>
        <begin position="1"/>
        <end position="23"/>
    </location>
</feature>
<reference evidence="4" key="1">
    <citation type="journal article" date="2020" name="Stud. Mycol.">
        <title>101 Dothideomycetes genomes: a test case for predicting lifestyles and emergence of pathogens.</title>
        <authorList>
            <person name="Haridas S."/>
            <person name="Albert R."/>
            <person name="Binder M."/>
            <person name="Bloem J."/>
            <person name="Labutti K."/>
            <person name="Salamov A."/>
            <person name="Andreopoulos B."/>
            <person name="Baker S."/>
            <person name="Barry K."/>
            <person name="Bills G."/>
            <person name="Bluhm B."/>
            <person name="Cannon C."/>
            <person name="Castanera R."/>
            <person name="Culley D."/>
            <person name="Daum C."/>
            <person name="Ezra D."/>
            <person name="Gonzalez J."/>
            <person name="Henrissat B."/>
            <person name="Kuo A."/>
            <person name="Liang C."/>
            <person name="Lipzen A."/>
            <person name="Lutzoni F."/>
            <person name="Magnuson J."/>
            <person name="Mondo S."/>
            <person name="Nolan M."/>
            <person name="Ohm R."/>
            <person name="Pangilinan J."/>
            <person name="Park H.-J."/>
            <person name="Ramirez L."/>
            <person name="Alfaro M."/>
            <person name="Sun H."/>
            <person name="Tritt A."/>
            <person name="Yoshinaga Y."/>
            <person name="Zwiers L.-H."/>
            <person name="Turgeon B."/>
            <person name="Goodwin S."/>
            <person name="Spatafora J."/>
            <person name="Crous P."/>
            <person name="Grigoriev I."/>
        </authorList>
    </citation>
    <scope>NUCLEOTIDE SEQUENCE</scope>
    <source>
        <strain evidence="4">CBS 115976</strain>
    </source>
</reference>
<feature type="domain" description="Glutaminase A central" evidence="2">
    <location>
        <begin position="530"/>
        <end position="650"/>
    </location>
</feature>
<feature type="domain" description="Glutaminase A central" evidence="2">
    <location>
        <begin position="353"/>
        <end position="479"/>
    </location>
</feature>
<dbReference type="InterPro" id="IPR033433">
    <property type="entry name" value="GtaA_N"/>
</dbReference>
<dbReference type="AlphaFoldDB" id="A0A6A6U085"/>
<dbReference type="PANTHER" id="PTHR31987">
    <property type="entry name" value="GLUTAMINASE A-RELATED"/>
    <property type="match status" value="1"/>
</dbReference>
<evidence type="ECO:0000256" key="1">
    <source>
        <dbReference type="SAM" id="SignalP"/>
    </source>
</evidence>
<keyword evidence="1" id="KW-0732">Signal</keyword>
<evidence type="ECO:0000259" key="3">
    <source>
        <dbReference type="Pfam" id="PF17168"/>
    </source>
</evidence>
<gene>
    <name evidence="4" type="ORF">BT63DRAFT_378616</name>
</gene>
<organism evidence="4 5">
    <name type="scientific">Microthyrium microscopicum</name>
    <dbReference type="NCBI Taxonomy" id="703497"/>
    <lineage>
        <taxon>Eukaryota</taxon>
        <taxon>Fungi</taxon>
        <taxon>Dikarya</taxon>
        <taxon>Ascomycota</taxon>
        <taxon>Pezizomycotina</taxon>
        <taxon>Dothideomycetes</taxon>
        <taxon>Dothideomycetes incertae sedis</taxon>
        <taxon>Microthyriales</taxon>
        <taxon>Microthyriaceae</taxon>
        <taxon>Microthyrium</taxon>
    </lineage>
</organism>
<dbReference type="Pfam" id="PF16335">
    <property type="entry name" value="GtaA_6_Hairpin"/>
    <property type="match status" value="3"/>
</dbReference>
<feature type="domain" description="Glutaminase A central" evidence="2">
    <location>
        <begin position="708"/>
        <end position="807"/>
    </location>
</feature>
<evidence type="ECO:0000313" key="5">
    <source>
        <dbReference type="Proteomes" id="UP000799302"/>
    </source>
</evidence>
<dbReference type="Proteomes" id="UP000799302">
    <property type="component" value="Unassembled WGS sequence"/>
</dbReference>
<accession>A0A6A6U085</accession>
<dbReference type="InterPro" id="IPR052743">
    <property type="entry name" value="Glutaminase_GtaA"/>
</dbReference>
<dbReference type="EMBL" id="MU004241">
    <property type="protein sequence ID" value="KAF2665001.1"/>
    <property type="molecule type" value="Genomic_DNA"/>
</dbReference>
<feature type="chain" id="PRO_5025501307" evidence="1">
    <location>
        <begin position="24"/>
        <end position="814"/>
    </location>
</feature>
<evidence type="ECO:0000259" key="2">
    <source>
        <dbReference type="Pfam" id="PF16335"/>
    </source>
</evidence>
<dbReference type="InterPro" id="IPR032514">
    <property type="entry name" value="GtaA_central"/>
</dbReference>
<sequence>MSLLLGILCSVACASVLTPPVLPLFVRNPYLNAWLPSARHAPWEKWPMFYTGEYIGFGVLASDSNGTVYPLLGRPQDSLKNKGVSYNISFPEYMGSSYDASTTNLTYHIPPPLSAASKKSPVEITLSFLCPITPSSTLRQALPACYMSVLAEGSFDVSIYVDVNGQWVSGDRNAQIEWEYIHGDGTAEGLKTWKVKKQQEAVFSETADRAEWGTLYFSGPADSDHESGTSAILRQAFATQGTLKNQVDEDFRGIMEEEPVFAFSKTFKLSNSTHSSSKNNTALFTLAHVQDPVVQYASARGLTLMRPLWMSWFFSDPEMINFHYNDFQKASKLAADYDYYLALHAKVSGPLNTDYGDIVALSARQVMGATSFAGTPDNPILFLKEISSNGNSQTVDVIFPSMPFFLYTNPRWLAYLLEPLLEHQLSGQYPNKYSMHDMGTHFPNQTGHADGNDEYMPVEECGNMLIMALALANSLQNNDLDGYEAFRAGGQDYIDKHSKDYIDENSVFPLSLSNVDYIDAGWGGSHKGSSQALQWLDRSYGLLKQWTGYLVEFSLEPHNQLSTDDFAGWLALQTNLALKGIVGINAMSEIAGYLGHKKDADEYKSIAESYIKKWQDFAMSRDGSHAKLAYNWYGSWTTLYSLYADALLCFHPQITDVHYFFDLKPNTPDVLSDSDFYQPPTDQQLLKTPPNTPHSPRSAKAASYSRKNFIPHGVYKNQSDWYALVMQRYGLPLDSRHLYTKSDWEFEAAAVSEPRVRKLIVDRVARWINETDTDRPLTDLYETEGTGGFPGPYFMARPVVGGHFAILALDRACP</sequence>
<keyword evidence="5" id="KW-1185">Reference proteome</keyword>